<dbReference type="EMBL" id="DWXN01000010">
    <property type="protein sequence ID" value="HJB74861.1"/>
    <property type="molecule type" value="Genomic_DNA"/>
</dbReference>
<reference evidence="2" key="1">
    <citation type="journal article" date="2021" name="PeerJ">
        <title>Extensive microbial diversity within the chicken gut microbiome revealed by metagenomics and culture.</title>
        <authorList>
            <person name="Gilroy R."/>
            <person name="Ravi A."/>
            <person name="Getino M."/>
            <person name="Pursley I."/>
            <person name="Horton D.L."/>
            <person name="Alikhan N.F."/>
            <person name="Baker D."/>
            <person name="Gharbi K."/>
            <person name="Hall N."/>
            <person name="Watson M."/>
            <person name="Adriaenssens E.M."/>
            <person name="Foster-Nyarko E."/>
            <person name="Jarju S."/>
            <person name="Secka A."/>
            <person name="Antonio M."/>
            <person name="Oren A."/>
            <person name="Chaudhuri R.R."/>
            <person name="La Ragione R."/>
            <person name="Hildebrand F."/>
            <person name="Pallen M.J."/>
        </authorList>
    </citation>
    <scope>NUCLEOTIDE SEQUENCE</scope>
    <source>
        <strain evidence="2">CHK188-16595</strain>
    </source>
</reference>
<gene>
    <name evidence="2" type="ORF">IAA37_04210</name>
</gene>
<dbReference type="Proteomes" id="UP000823877">
    <property type="component" value="Unassembled WGS sequence"/>
</dbReference>
<keyword evidence="1" id="KW-1133">Transmembrane helix</keyword>
<accession>A0A9D2MIU4</accession>
<name>A0A9D2MIU4_9FIRM</name>
<evidence type="ECO:0000313" key="2">
    <source>
        <dbReference type="EMBL" id="HJB74861.1"/>
    </source>
</evidence>
<evidence type="ECO:0000256" key="1">
    <source>
        <dbReference type="SAM" id="Phobius"/>
    </source>
</evidence>
<evidence type="ECO:0000313" key="3">
    <source>
        <dbReference type="Proteomes" id="UP000823877"/>
    </source>
</evidence>
<organism evidence="2 3">
    <name type="scientific">Candidatus Eubacterium faecale</name>
    <dbReference type="NCBI Taxonomy" id="2838568"/>
    <lineage>
        <taxon>Bacteria</taxon>
        <taxon>Bacillati</taxon>
        <taxon>Bacillota</taxon>
        <taxon>Clostridia</taxon>
        <taxon>Eubacteriales</taxon>
        <taxon>Eubacteriaceae</taxon>
        <taxon>Eubacterium</taxon>
    </lineage>
</organism>
<comment type="caution">
    <text evidence="2">The sequence shown here is derived from an EMBL/GenBank/DDBJ whole genome shotgun (WGS) entry which is preliminary data.</text>
</comment>
<keyword evidence="1" id="KW-0472">Membrane</keyword>
<keyword evidence="1" id="KW-0812">Transmembrane</keyword>
<reference evidence="2" key="2">
    <citation type="submission" date="2021-04" db="EMBL/GenBank/DDBJ databases">
        <authorList>
            <person name="Gilroy R."/>
        </authorList>
    </citation>
    <scope>NUCLEOTIDE SEQUENCE</scope>
    <source>
        <strain evidence="2">CHK188-16595</strain>
    </source>
</reference>
<feature type="transmembrane region" description="Helical" evidence="1">
    <location>
        <begin position="7"/>
        <end position="29"/>
    </location>
</feature>
<protein>
    <submittedName>
        <fullName evidence="2">Uncharacterized protein</fullName>
    </submittedName>
</protein>
<sequence>MEKRKKITVAIVSVILAIAVAAGIIGIILHQQTTRYNTLMAEVASINEITSAEYASNIDREQLNELLDRRVTNGKYGEVENAFKNYMADLYQIVYDAADASSDESFAAFLSPDNIAQDGPAFENSRTTIEELMTRLETDKENYLQMTGGNAIGSYADRADLSGRYREMYDTILSAHKAIGEAGGDEFTQAIDAAIAKLAATDDVFEFLNENQSGWYMEDGTLKFRSQTLYNDYAELIQNL</sequence>
<proteinExistence type="predicted"/>
<dbReference type="AlphaFoldDB" id="A0A9D2MIU4"/>